<keyword evidence="2" id="KW-1185">Reference proteome</keyword>
<proteinExistence type="predicted"/>
<accession>A0A1R3HSL9</accession>
<reference evidence="1 2" key="1">
    <citation type="submission" date="2013-09" db="EMBL/GenBank/DDBJ databases">
        <title>Corchorus capsularis genome sequencing.</title>
        <authorList>
            <person name="Alam M."/>
            <person name="Haque M.S."/>
            <person name="Islam M.S."/>
            <person name="Emdad E.M."/>
            <person name="Islam M.M."/>
            <person name="Ahmed B."/>
            <person name="Halim A."/>
            <person name="Hossen Q.M.M."/>
            <person name="Hossain M.Z."/>
            <person name="Ahmed R."/>
            <person name="Khan M.M."/>
            <person name="Islam R."/>
            <person name="Rashid M.M."/>
            <person name="Khan S.A."/>
            <person name="Rahman M.S."/>
            <person name="Alam M."/>
        </authorList>
    </citation>
    <scope>NUCLEOTIDE SEQUENCE [LARGE SCALE GENOMIC DNA]</scope>
    <source>
        <strain evidence="2">cv. CVL-1</strain>
        <tissue evidence="1">Whole seedling</tissue>
    </source>
</reference>
<organism evidence="1 2">
    <name type="scientific">Corchorus capsularis</name>
    <name type="common">Jute</name>
    <dbReference type="NCBI Taxonomy" id="210143"/>
    <lineage>
        <taxon>Eukaryota</taxon>
        <taxon>Viridiplantae</taxon>
        <taxon>Streptophyta</taxon>
        <taxon>Embryophyta</taxon>
        <taxon>Tracheophyta</taxon>
        <taxon>Spermatophyta</taxon>
        <taxon>Magnoliopsida</taxon>
        <taxon>eudicotyledons</taxon>
        <taxon>Gunneridae</taxon>
        <taxon>Pentapetalae</taxon>
        <taxon>rosids</taxon>
        <taxon>malvids</taxon>
        <taxon>Malvales</taxon>
        <taxon>Malvaceae</taxon>
        <taxon>Grewioideae</taxon>
        <taxon>Apeibeae</taxon>
        <taxon>Corchorus</taxon>
    </lineage>
</organism>
<name>A0A1R3HSL9_COCAP</name>
<sequence>LVQARLTGSFQVMLNWATTGASSEKNPKTQKT</sequence>
<evidence type="ECO:0000313" key="2">
    <source>
        <dbReference type="Proteomes" id="UP000188268"/>
    </source>
</evidence>
<evidence type="ECO:0000313" key="1">
    <source>
        <dbReference type="EMBL" id="OMO73387.1"/>
    </source>
</evidence>
<comment type="caution">
    <text evidence="1">The sequence shown here is derived from an EMBL/GenBank/DDBJ whole genome shotgun (WGS) entry which is preliminary data.</text>
</comment>
<dbReference type="EMBL" id="AWWV01011219">
    <property type="protein sequence ID" value="OMO73387.1"/>
    <property type="molecule type" value="Genomic_DNA"/>
</dbReference>
<dbReference type="OrthoDB" id="1017544at2759"/>
<gene>
    <name evidence="1" type="ORF">CCACVL1_17286</name>
</gene>
<dbReference type="Proteomes" id="UP000188268">
    <property type="component" value="Unassembled WGS sequence"/>
</dbReference>
<protein>
    <submittedName>
        <fullName evidence="1">Uncharacterized protein</fullName>
    </submittedName>
</protein>
<feature type="non-terminal residue" evidence="1">
    <location>
        <position position="1"/>
    </location>
</feature>
<dbReference type="AlphaFoldDB" id="A0A1R3HSL9"/>